<organism evidence="2">
    <name type="scientific">marine metagenome</name>
    <dbReference type="NCBI Taxonomy" id="408172"/>
    <lineage>
        <taxon>unclassified sequences</taxon>
        <taxon>metagenomes</taxon>
        <taxon>ecological metagenomes</taxon>
    </lineage>
</organism>
<sequence>MIWTFAVIVILGSVGVISYPLFRSKLQKYEIPENYQLDSSQADFCLTALSDLEDDYALGRLSESDYHQQKIFLQRNYLKLQKKEAVNED</sequence>
<keyword evidence="1" id="KW-0812">Transmembrane</keyword>
<protein>
    <submittedName>
        <fullName evidence="2">Uncharacterized protein</fullName>
    </submittedName>
</protein>
<dbReference type="EMBL" id="UINC01002948">
    <property type="protein sequence ID" value="SVA01876.1"/>
    <property type="molecule type" value="Genomic_DNA"/>
</dbReference>
<keyword evidence="1" id="KW-1133">Transmembrane helix</keyword>
<dbReference type="AlphaFoldDB" id="A0A381SCX7"/>
<name>A0A381SCX7_9ZZZZ</name>
<gene>
    <name evidence="2" type="ORF">METZ01_LOCUS54730</name>
</gene>
<dbReference type="InterPro" id="IPR017560">
    <property type="entry name" value="Cyt_c_biogenesis_CcmI"/>
</dbReference>
<accession>A0A381SCX7</accession>
<feature type="transmembrane region" description="Helical" evidence="1">
    <location>
        <begin position="6"/>
        <end position="22"/>
    </location>
</feature>
<evidence type="ECO:0000256" key="1">
    <source>
        <dbReference type="SAM" id="Phobius"/>
    </source>
</evidence>
<dbReference type="NCBIfam" id="TIGR03142">
    <property type="entry name" value="cytochro_ccmI"/>
    <property type="match status" value="1"/>
</dbReference>
<keyword evidence="1" id="KW-0472">Membrane</keyword>
<proteinExistence type="predicted"/>
<evidence type="ECO:0000313" key="2">
    <source>
        <dbReference type="EMBL" id="SVA01876.1"/>
    </source>
</evidence>
<reference evidence="2" key="1">
    <citation type="submission" date="2018-05" db="EMBL/GenBank/DDBJ databases">
        <authorList>
            <person name="Lanie J.A."/>
            <person name="Ng W.-L."/>
            <person name="Kazmierczak K.M."/>
            <person name="Andrzejewski T.M."/>
            <person name="Davidsen T.M."/>
            <person name="Wayne K.J."/>
            <person name="Tettelin H."/>
            <person name="Glass J.I."/>
            <person name="Rusch D."/>
            <person name="Podicherti R."/>
            <person name="Tsui H.-C.T."/>
            <person name="Winkler M.E."/>
        </authorList>
    </citation>
    <scope>NUCLEOTIDE SEQUENCE</scope>
</reference>